<dbReference type="InterPro" id="IPR018461">
    <property type="entry name" value="Na/H_Antiport_NhaC-like_C"/>
</dbReference>
<proteinExistence type="predicted"/>
<keyword evidence="5 6" id="KW-0472">Membrane</keyword>
<accession>A0AAF0YM71</accession>
<evidence type="ECO:0000256" key="3">
    <source>
        <dbReference type="ARBA" id="ARBA00022692"/>
    </source>
</evidence>
<keyword evidence="2" id="KW-1003">Cell membrane</keyword>
<gene>
    <name evidence="8" type="ORF">CJ229_008200</name>
</gene>
<dbReference type="Pfam" id="PF03553">
    <property type="entry name" value="Na_H_antiporter"/>
    <property type="match status" value="1"/>
</dbReference>
<evidence type="ECO:0000313" key="8">
    <source>
        <dbReference type="EMBL" id="WOS96054.1"/>
    </source>
</evidence>
<protein>
    <submittedName>
        <fullName evidence="8">Na+/H+ antiporter NhaC family protein</fullName>
    </submittedName>
</protein>
<feature type="transmembrane region" description="Helical" evidence="6">
    <location>
        <begin position="495"/>
        <end position="515"/>
    </location>
</feature>
<evidence type="ECO:0000256" key="2">
    <source>
        <dbReference type="ARBA" id="ARBA00022475"/>
    </source>
</evidence>
<feature type="transmembrane region" description="Helical" evidence="6">
    <location>
        <begin position="32"/>
        <end position="52"/>
    </location>
</feature>
<dbReference type="RefSeq" id="WP_102167730.1">
    <property type="nucleotide sequence ID" value="NZ_CP136964.1"/>
</dbReference>
<reference evidence="8 9" key="2">
    <citation type="submission" date="2023-10" db="EMBL/GenBank/DDBJ databases">
        <authorList>
            <person name="Choi B."/>
        </authorList>
    </citation>
    <scope>NUCLEOTIDE SEQUENCE [LARGE SCALE GENOMIC DNA]</scope>
    <source>
        <strain evidence="8 9">UMB0959</strain>
    </source>
</reference>
<feature type="transmembrane region" description="Helical" evidence="6">
    <location>
        <begin position="6"/>
        <end position="25"/>
    </location>
</feature>
<reference evidence="9" key="1">
    <citation type="submission" date="2017-09" db="EMBL/GenBank/DDBJ databases">
        <title>Bacterial strain isolated from the female urinary microbiota.</title>
        <authorList>
            <person name="Thomas-White K."/>
            <person name="Kumar N."/>
            <person name="Forster S."/>
            <person name="Putonti C."/>
            <person name="Lawley T."/>
            <person name="Wolfe A.J."/>
        </authorList>
    </citation>
    <scope>NUCLEOTIDE SEQUENCE [LARGE SCALE GENOMIC DNA]</scope>
    <source>
        <strain evidence="9">UMB0959</strain>
    </source>
</reference>
<dbReference type="Proteomes" id="UP000243626">
    <property type="component" value="Chromosome"/>
</dbReference>
<dbReference type="EMBL" id="CP136964">
    <property type="protein sequence ID" value="WOS96054.1"/>
    <property type="molecule type" value="Genomic_DNA"/>
</dbReference>
<dbReference type="AlphaFoldDB" id="A0AAF0YM71"/>
<dbReference type="KEGG" id="nmy:CJ229_008200"/>
<dbReference type="GO" id="GO:0005886">
    <property type="term" value="C:plasma membrane"/>
    <property type="evidence" value="ECO:0007669"/>
    <property type="project" value="UniProtKB-SubCell"/>
</dbReference>
<feature type="transmembrane region" description="Helical" evidence="6">
    <location>
        <begin position="379"/>
        <end position="398"/>
    </location>
</feature>
<keyword evidence="4 6" id="KW-1133">Transmembrane helix</keyword>
<evidence type="ECO:0000313" key="9">
    <source>
        <dbReference type="Proteomes" id="UP000243626"/>
    </source>
</evidence>
<feature type="transmembrane region" description="Helical" evidence="6">
    <location>
        <begin position="300"/>
        <end position="320"/>
    </location>
</feature>
<evidence type="ECO:0000259" key="7">
    <source>
        <dbReference type="Pfam" id="PF03553"/>
    </source>
</evidence>
<evidence type="ECO:0000256" key="5">
    <source>
        <dbReference type="ARBA" id="ARBA00023136"/>
    </source>
</evidence>
<feature type="transmembrane region" description="Helical" evidence="6">
    <location>
        <begin position="262"/>
        <end position="280"/>
    </location>
</feature>
<evidence type="ECO:0000256" key="6">
    <source>
        <dbReference type="SAM" id="Phobius"/>
    </source>
</evidence>
<feature type="transmembrane region" description="Helical" evidence="6">
    <location>
        <begin position="113"/>
        <end position="133"/>
    </location>
</feature>
<comment type="subcellular location">
    <subcellularLocation>
        <location evidence="1">Cell membrane</location>
        <topology evidence="1">Multi-pass membrane protein</topology>
    </subcellularLocation>
</comment>
<dbReference type="PANTHER" id="PTHR43478">
    <property type="entry name" value="NA+/H+ ANTIPORTER-RELATED"/>
    <property type="match status" value="1"/>
</dbReference>
<dbReference type="PANTHER" id="PTHR43478:SF1">
    <property type="entry name" value="NA+_H+ ANTIPORTER NHAC-LIKE C-TERMINAL DOMAIN-CONTAINING PROTEIN"/>
    <property type="match status" value="1"/>
</dbReference>
<feature type="transmembrane region" description="Helical" evidence="6">
    <location>
        <begin position="470"/>
        <end position="489"/>
    </location>
</feature>
<feature type="transmembrane region" description="Helical" evidence="6">
    <location>
        <begin position="207"/>
        <end position="227"/>
    </location>
</feature>
<feature type="transmembrane region" description="Helical" evidence="6">
    <location>
        <begin position="72"/>
        <end position="92"/>
    </location>
</feature>
<sequence>MDLILNWTYISLIPPLITLILVLLTRRVDLSLGVGIITSAIVITQGNVGEMVAKIWQTFIDLIIEDGWLNTWSAYILIFLALLGIMSAFMSMSGGARAFTSYAMTKVKTRTGALLLSGILGIIIFIDDYFSAIITPQVSKPLTDKYKVSRAKLAYVVDTTASPIAVIMPVSSWGATIMGLTAPLLIAAGLSHITPFEAFLYMIPLNFYSLSAIILMFIVILTNFDIFGMKREESRAINDGILYDKKVEDDELQVAYHSSKSALIVPLVGLVAGVLIGMIYTGIKESGSLNPIVILENNSITHSLIFGGIIGVVLSLIYYYKFTKQDENFSSRDTWIGFKTGLQAMIGPIIVLILAWMTGELISELGTGELLGQMVKDSNISAAFLPAIVFVVACIMALTTGTSWGSFGILVPIAGNIIITLEVPELLLASIAAVLAGGVFGDHCSPISDSTILSSTGSGSDHIVHVMTQIPYAVIAAVVSLVSFVVVGFTTSTGLGLLVMIGLFIALTLVIKLVYTPIQAKR</sequence>
<keyword evidence="9" id="KW-1185">Reference proteome</keyword>
<feature type="transmembrane region" description="Helical" evidence="6">
    <location>
        <begin position="341"/>
        <end position="359"/>
    </location>
</feature>
<keyword evidence="3 6" id="KW-0812">Transmembrane</keyword>
<feature type="domain" description="Na+/H+ antiporter NhaC-like C-terminal" evidence="7">
    <location>
        <begin position="165"/>
        <end position="489"/>
    </location>
</feature>
<evidence type="ECO:0000256" key="1">
    <source>
        <dbReference type="ARBA" id="ARBA00004651"/>
    </source>
</evidence>
<evidence type="ECO:0000256" key="4">
    <source>
        <dbReference type="ARBA" id="ARBA00022989"/>
    </source>
</evidence>
<name>A0AAF0YM71_9STAP</name>
<organism evidence="8 9">
    <name type="scientific">Nosocomiicoccus massiliensis</name>
    <dbReference type="NCBI Taxonomy" id="1232430"/>
    <lineage>
        <taxon>Bacteria</taxon>
        <taxon>Bacillati</taxon>
        <taxon>Bacillota</taxon>
        <taxon>Bacilli</taxon>
        <taxon>Bacillales</taxon>
        <taxon>Staphylococcaceae</taxon>
        <taxon>Nosocomiicoccus</taxon>
    </lineage>
</organism>